<gene>
    <name evidence="1" type="ORF">SeMB42_g01140</name>
</gene>
<evidence type="ECO:0000313" key="1">
    <source>
        <dbReference type="EMBL" id="TPX52811.1"/>
    </source>
</evidence>
<organism evidence="1 2">
    <name type="scientific">Synchytrium endobioticum</name>
    <dbReference type="NCBI Taxonomy" id="286115"/>
    <lineage>
        <taxon>Eukaryota</taxon>
        <taxon>Fungi</taxon>
        <taxon>Fungi incertae sedis</taxon>
        <taxon>Chytridiomycota</taxon>
        <taxon>Chytridiomycota incertae sedis</taxon>
        <taxon>Chytridiomycetes</taxon>
        <taxon>Synchytriales</taxon>
        <taxon>Synchytriaceae</taxon>
        <taxon>Synchytrium</taxon>
    </lineage>
</organism>
<name>A0A507DN20_9FUNG</name>
<dbReference type="AlphaFoldDB" id="A0A507DN20"/>
<dbReference type="EMBL" id="QEAN01000027">
    <property type="protein sequence ID" value="TPX52811.1"/>
    <property type="molecule type" value="Genomic_DNA"/>
</dbReference>
<dbReference type="VEuPathDB" id="FungiDB:SeMB42_g01140"/>
<proteinExistence type="predicted"/>
<sequence length="67" mass="7531">MVRYLTPSHSVPATVASTLLDAFCAVLQKKLFYGPGKRTEMHHEYPTGIYPDIVRWCENVAFTVGCL</sequence>
<comment type="caution">
    <text evidence="1">The sequence shown here is derived from an EMBL/GenBank/DDBJ whole genome shotgun (WGS) entry which is preliminary data.</text>
</comment>
<accession>A0A507DN20</accession>
<dbReference type="Proteomes" id="UP000317494">
    <property type="component" value="Unassembled WGS sequence"/>
</dbReference>
<protein>
    <submittedName>
        <fullName evidence="1">Uncharacterized protein</fullName>
    </submittedName>
</protein>
<evidence type="ECO:0000313" key="2">
    <source>
        <dbReference type="Proteomes" id="UP000317494"/>
    </source>
</evidence>
<reference evidence="1 2" key="1">
    <citation type="journal article" date="2019" name="Sci. Rep.">
        <title>Comparative genomics of chytrid fungi reveal insights into the obligate biotrophic and pathogenic lifestyle of Synchytrium endobioticum.</title>
        <authorList>
            <person name="van de Vossenberg B.T.L.H."/>
            <person name="Warris S."/>
            <person name="Nguyen H.D.T."/>
            <person name="van Gent-Pelzer M.P.E."/>
            <person name="Joly D.L."/>
            <person name="van de Geest H.C."/>
            <person name="Bonants P.J.M."/>
            <person name="Smith D.S."/>
            <person name="Levesque C.A."/>
            <person name="van der Lee T.A.J."/>
        </authorList>
    </citation>
    <scope>NUCLEOTIDE SEQUENCE [LARGE SCALE GENOMIC DNA]</scope>
    <source>
        <strain evidence="1 2">MB42</strain>
    </source>
</reference>
<keyword evidence="2" id="KW-1185">Reference proteome</keyword>